<evidence type="ECO:0000256" key="7">
    <source>
        <dbReference type="ARBA" id="ARBA00023054"/>
    </source>
</evidence>
<keyword evidence="5" id="KW-0862">Zinc</keyword>
<keyword evidence="11" id="KW-0131">Cell cycle</keyword>
<evidence type="ECO:0000256" key="8">
    <source>
        <dbReference type="ARBA" id="ARBA00023125"/>
    </source>
</evidence>
<comment type="similarity">
    <text evidence="2">Belongs to the THAP1 family.</text>
</comment>
<evidence type="ECO:0000256" key="5">
    <source>
        <dbReference type="ARBA" id="ARBA00022833"/>
    </source>
</evidence>
<evidence type="ECO:0000313" key="15">
    <source>
        <dbReference type="Proteomes" id="UP000410492"/>
    </source>
</evidence>
<dbReference type="InterPro" id="IPR006612">
    <property type="entry name" value="THAP_Znf"/>
</dbReference>
<evidence type="ECO:0000256" key="12">
    <source>
        <dbReference type="PROSITE-ProRule" id="PRU00309"/>
    </source>
</evidence>
<keyword evidence="9" id="KW-0804">Transcription</keyword>
<evidence type="ECO:0000256" key="2">
    <source>
        <dbReference type="ARBA" id="ARBA00006177"/>
    </source>
</evidence>
<evidence type="ECO:0000256" key="1">
    <source>
        <dbReference type="ARBA" id="ARBA00004642"/>
    </source>
</evidence>
<evidence type="ECO:0000256" key="9">
    <source>
        <dbReference type="ARBA" id="ARBA00023163"/>
    </source>
</evidence>
<dbReference type="InterPro" id="IPR026516">
    <property type="entry name" value="THAP1/10"/>
</dbReference>
<keyword evidence="10" id="KW-0539">Nucleus</keyword>
<name>A0A653C588_CALMS</name>
<dbReference type="Pfam" id="PF05485">
    <property type="entry name" value="THAP"/>
    <property type="match status" value="1"/>
</dbReference>
<dbReference type="SMART" id="SM00980">
    <property type="entry name" value="THAP"/>
    <property type="match status" value="1"/>
</dbReference>
<proteinExistence type="inferred from homology"/>
<protein>
    <recommendedName>
        <fullName evidence="13">THAP-type domain-containing protein</fullName>
    </recommendedName>
</protein>
<dbReference type="GO" id="GO:0043565">
    <property type="term" value="F:sequence-specific DNA binding"/>
    <property type="evidence" value="ECO:0007669"/>
    <property type="project" value="InterPro"/>
</dbReference>
<keyword evidence="7" id="KW-0175">Coiled coil</keyword>
<dbReference type="PANTHER" id="PTHR46600:SF1">
    <property type="entry name" value="THAP DOMAIN-CONTAINING PROTEIN 1"/>
    <property type="match status" value="1"/>
</dbReference>
<accession>A0A653C588</accession>
<keyword evidence="8 12" id="KW-0238">DNA-binding</keyword>
<dbReference type="SMART" id="SM00692">
    <property type="entry name" value="DM3"/>
    <property type="match status" value="1"/>
</dbReference>
<evidence type="ECO:0000256" key="10">
    <source>
        <dbReference type="ARBA" id="ARBA00023242"/>
    </source>
</evidence>
<dbReference type="GO" id="GO:0005654">
    <property type="term" value="C:nucleoplasm"/>
    <property type="evidence" value="ECO:0007669"/>
    <property type="project" value="UniProtKB-SubCell"/>
</dbReference>
<organism evidence="14 15">
    <name type="scientific">Callosobruchus maculatus</name>
    <name type="common">Southern cowpea weevil</name>
    <name type="synonym">Pulse bruchid</name>
    <dbReference type="NCBI Taxonomy" id="64391"/>
    <lineage>
        <taxon>Eukaryota</taxon>
        <taxon>Metazoa</taxon>
        <taxon>Ecdysozoa</taxon>
        <taxon>Arthropoda</taxon>
        <taxon>Hexapoda</taxon>
        <taxon>Insecta</taxon>
        <taxon>Pterygota</taxon>
        <taxon>Neoptera</taxon>
        <taxon>Endopterygota</taxon>
        <taxon>Coleoptera</taxon>
        <taxon>Polyphaga</taxon>
        <taxon>Cucujiformia</taxon>
        <taxon>Chrysomeloidea</taxon>
        <taxon>Chrysomelidae</taxon>
        <taxon>Bruchinae</taxon>
        <taxon>Bruchini</taxon>
        <taxon>Callosobruchus</taxon>
    </lineage>
</organism>
<evidence type="ECO:0000256" key="3">
    <source>
        <dbReference type="ARBA" id="ARBA00022723"/>
    </source>
</evidence>
<dbReference type="PANTHER" id="PTHR46600">
    <property type="entry name" value="THAP DOMAIN-CONTAINING"/>
    <property type="match status" value="1"/>
</dbReference>
<dbReference type="OrthoDB" id="6781410at2759"/>
<dbReference type="AlphaFoldDB" id="A0A653C588"/>
<reference evidence="14 15" key="1">
    <citation type="submission" date="2019-01" db="EMBL/GenBank/DDBJ databases">
        <authorList>
            <person name="Sayadi A."/>
        </authorList>
    </citation>
    <scope>NUCLEOTIDE SEQUENCE [LARGE SCALE GENOMIC DNA]</scope>
</reference>
<feature type="non-terminal residue" evidence="14">
    <location>
        <position position="83"/>
    </location>
</feature>
<keyword evidence="15" id="KW-1185">Reference proteome</keyword>
<evidence type="ECO:0000259" key="13">
    <source>
        <dbReference type="PROSITE" id="PS50950"/>
    </source>
</evidence>
<dbReference type="EMBL" id="CAACVG010006875">
    <property type="protein sequence ID" value="VEN42279.1"/>
    <property type="molecule type" value="Genomic_DNA"/>
</dbReference>
<evidence type="ECO:0000256" key="11">
    <source>
        <dbReference type="ARBA" id="ARBA00023306"/>
    </source>
</evidence>
<sequence length="83" mass="9645">MPGCAAVNCSNSAKKGFLMKRFPRDPARRKEWLIRTKRANWTPTNYSYLCEVHFSAEMWEKTREDGSRKLKANAVPTIFSFSK</sequence>
<dbReference type="Proteomes" id="UP000410492">
    <property type="component" value="Unassembled WGS sequence"/>
</dbReference>
<evidence type="ECO:0000256" key="4">
    <source>
        <dbReference type="ARBA" id="ARBA00022771"/>
    </source>
</evidence>
<evidence type="ECO:0000313" key="14">
    <source>
        <dbReference type="EMBL" id="VEN42279.1"/>
    </source>
</evidence>
<gene>
    <name evidence="14" type="ORF">CALMAC_LOCUS5820</name>
</gene>
<evidence type="ECO:0000256" key="6">
    <source>
        <dbReference type="ARBA" id="ARBA00023015"/>
    </source>
</evidence>
<dbReference type="SUPFAM" id="SSF57716">
    <property type="entry name" value="Glucocorticoid receptor-like (DNA-binding domain)"/>
    <property type="match status" value="1"/>
</dbReference>
<feature type="domain" description="THAP-type" evidence="13">
    <location>
        <begin position="1"/>
        <end position="79"/>
    </location>
</feature>
<dbReference type="PROSITE" id="PS50950">
    <property type="entry name" value="ZF_THAP"/>
    <property type="match status" value="1"/>
</dbReference>
<comment type="subcellular location">
    <subcellularLocation>
        <location evidence="1">Nucleus</location>
        <location evidence="1">Nucleoplasm</location>
    </subcellularLocation>
</comment>
<keyword evidence="6" id="KW-0805">Transcription regulation</keyword>
<keyword evidence="4 12" id="KW-0863">Zinc-finger</keyword>
<keyword evidence="3" id="KW-0479">Metal-binding</keyword>
<dbReference type="GO" id="GO:0008270">
    <property type="term" value="F:zinc ion binding"/>
    <property type="evidence" value="ECO:0007669"/>
    <property type="project" value="UniProtKB-KW"/>
</dbReference>